<dbReference type="Gene3D" id="2.10.260.10">
    <property type="match status" value="1"/>
</dbReference>
<name>A0A7J3UZ89_9CREN</name>
<protein>
    <submittedName>
        <fullName evidence="1">Uncharacterized protein</fullName>
    </submittedName>
</protein>
<gene>
    <name evidence="1" type="ORF">ENL91_01915</name>
</gene>
<comment type="caution">
    <text evidence="1">The sequence shown here is derived from an EMBL/GenBank/DDBJ whole genome shotgun (WGS) entry which is preliminary data.</text>
</comment>
<dbReference type="EMBL" id="DRVT01000019">
    <property type="protein sequence ID" value="HHI48909.1"/>
    <property type="molecule type" value="Genomic_DNA"/>
</dbReference>
<evidence type="ECO:0000313" key="1">
    <source>
        <dbReference type="EMBL" id="HHI48909.1"/>
    </source>
</evidence>
<accession>A0A7J3UZ89</accession>
<sequence length="72" mass="8390">MRDVRLPLEIRPTKGGPSTLYLRIPKDIIKIYGIDQNTNFTFELIEGDEGTILTYKLEKVNKKRKENEELVP</sequence>
<proteinExistence type="predicted"/>
<dbReference type="AlphaFoldDB" id="A0A7J3UZ89"/>
<reference evidence="1" key="1">
    <citation type="journal article" date="2020" name="mSystems">
        <title>Genome- and Community-Level Interaction Insights into Carbon Utilization and Element Cycling Functions of Hydrothermarchaeota in Hydrothermal Sediment.</title>
        <authorList>
            <person name="Zhou Z."/>
            <person name="Liu Y."/>
            <person name="Xu W."/>
            <person name="Pan J."/>
            <person name="Luo Z.H."/>
            <person name="Li M."/>
        </authorList>
    </citation>
    <scope>NUCLEOTIDE SEQUENCE [LARGE SCALE GENOMIC DNA]</scope>
    <source>
        <strain evidence="1">SpSt-1038</strain>
    </source>
</reference>
<organism evidence="1">
    <name type="scientific">Candidatus Methanosuratincola petrocarbonis</name>
    <name type="common">ex Vanwonterghem et al. 2016</name>
    <dbReference type="NCBI Taxonomy" id="1867261"/>
    <lineage>
        <taxon>Archaea</taxon>
        <taxon>Thermoproteota</taxon>
        <taxon>Methanosuratincolia</taxon>
        <taxon>Candidatus Methanomethylicales</taxon>
        <taxon>Candidatus Methanomethylicaceae</taxon>
        <taxon>Candidatus Methanosuratincola (ex Vanwonterghem et al. 2016)</taxon>
    </lineage>
</organism>